<proteinExistence type="predicted"/>
<feature type="domain" description="N-acetyltransferase" evidence="1">
    <location>
        <begin position="7"/>
        <end position="173"/>
    </location>
</feature>
<reference evidence="2" key="1">
    <citation type="journal article" date="2015" name="Nature">
        <title>Complex archaea that bridge the gap between prokaryotes and eukaryotes.</title>
        <authorList>
            <person name="Spang A."/>
            <person name="Saw J.H."/>
            <person name="Jorgensen S.L."/>
            <person name="Zaremba-Niedzwiedzka K."/>
            <person name="Martijn J."/>
            <person name="Lind A.E."/>
            <person name="van Eijk R."/>
            <person name="Schleper C."/>
            <person name="Guy L."/>
            <person name="Ettema T.J."/>
        </authorList>
    </citation>
    <scope>NUCLEOTIDE SEQUENCE</scope>
</reference>
<accession>A0A0F9MYR0</accession>
<dbReference type="InterPro" id="IPR016181">
    <property type="entry name" value="Acyl_CoA_acyltransferase"/>
</dbReference>
<evidence type="ECO:0000259" key="1">
    <source>
        <dbReference type="PROSITE" id="PS51186"/>
    </source>
</evidence>
<dbReference type="InterPro" id="IPR000182">
    <property type="entry name" value="GNAT_dom"/>
</dbReference>
<dbReference type="GO" id="GO:0016747">
    <property type="term" value="F:acyltransferase activity, transferring groups other than amino-acyl groups"/>
    <property type="evidence" value="ECO:0007669"/>
    <property type="project" value="InterPro"/>
</dbReference>
<organism evidence="2">
    <name type="scientific">marine sediment metagenome</name>
    <dbReference type="NCBI Taxonomy" id="412755"/>
    <lineage>
        <taxon>unclassified sequences</taxon>
        <taxon>metagenomes</taxon>
        <taxon>ecological metagenomes</taxon>
    </lineage>
</organism>
<evidence type="ECO:0000313" key="2">
    <source>
        <dbReference type="EMBL" id="KKN10824.1"/>
    </source>
</evidence>
<dbReference type="PANTHER" id="PTHR43415:SF3">
    <property type="entry name" value="GNAT-FAMILY ACETYLTRANSFERASE"/>
    <property type="match status" value="1"/>
</dbReference>
<dbReference type="Gene3D" id="3.40.630.30">
    <property type="match status" value="1"/>
</dbReference>
<comment type="caution">
    <text evidence="2">The sequence shown here is derived from an EMBL/GenBank/DDBJ whole genome shotgun (WGS) entry which is preliminary data.</text>
</comment>
<dbReference type="AlphaFoldDB" id="A0A0F9MYR0"/>
<sequence length="180" mass="21631">MLRRKRINLGPIKRDYIEDYLRWFNDPEITQYLLMYLPMTRVMEEDWFENLKNQNNDVYFAILISKDIDAEKHIGNCGIHKIDWKNRVGGAGIVIGEKEYQGKGYGTEAMELLLRYGFNTLNLNRIELEVYDFNIRAIKSYEKLDFIKEGRKRQAVWINGRYHDEIIMAILKEEWKDRNE</sequence>
<dbReference type="PANTHER" id="PTHR43415">
    <property type="entry name" value="SPERMIDINE N(1)-ACETYLTRANSFERASE"/>
    <property type="match status" value="1"/>
</dbReference>
<name>A0A0F9MYR0_9ZZZZ</name>
<gene>
    <name evidence="2" type="ORF">LCGC14_1032720</name>
</gene>
<dbReference type="PROSITE" id="PS51186">
    <property type="entry name" value="GNAT"/>
    <property type="match status" value="1"/>
</dbReference>
<protein>
    <recommendedName>
        <fullName evidence="1">N-acetyltransferase domain-containing protein</fullName>
    </recommendedName>
</protein>
<dbReference type="SUPFAM" id="SSF55729">
    <property type="entry name" value="Acyl-CoA N-acyltransferases (Nat)"/>
    <property type="match status" value="1"/>
</dbReference>
<dbReference type="Pfam" id="PF13302">
    <property type="entry name" value="Acetyltransf_3"/>
    <property type="match status" value="1"/>
</dbReference>
<dbReference type="EMBL" id="LAZR01004200">
    <property type="protein sequence ID" value="KKN10824.1"/>
    <property type="molecule type" value="Genomic_DNA"/>
</dbReference>